<evidence type="ECO:0000313" key="1">
    <source>
        <dbReference type="EMBL" id="MDK2594128.1"/>
    </source>
</evidence>
<protein>
    <submittedName>
        <fullName evidence="1">Uncharacterized protein</fullName>
    </submittedName>
</protein>
<name>A0ABT7EGH6_9GAMM</name>
<dbReference type="EMBL" id="JASJUT010000001">
    <property type="protein sequence ID" value="MDK2594128.1"/>
    <property type="molecule type" value="Genomic_DNA"/>
</dbReference>
<dbReference type="RefSeq" id="WP_211009164.1">
    <property type="nucleotide sequence ID" value="NZ_JASJUT010000001.1"/>
</dbReference>
<organism evidence="1 2">
    <name type="scientific">Pseudoalteromonas obscura</name>
    <dbReference type="NCBI Taxonomy" id="3048491"/>
    <lineage>
        <taxon>Bacteria</taxon>
        <taxon>Pseudomonadati</taxon>
        <taxon>Pseudomonadota</taxon>
        <taxon>Gammaproteobacteria</taxon>
        <taxon>Alteromonadales</taxon>
        <taxon>Pseudoalteromonadaceae</taxon>
        <taxon>Pseudoalteromonas</taxon>
    </lineage>
</organism>
<keyword evidence="2" id="KW-1185">Reference proteome</keyword>
<accession>A0ABT7EGH6</accession>
<dbReference type="Proteomes" id="UP001231915">
    <property type="component" value="Unassembled WGS sequence"/>
</dbReference>
<sequence length="97" mass="11065">MNIKQLTFASVFSILSFESFASMNISEYQYRAIIGSQPHSRCNTFPAPSNWQQYIDEALYRGLITTRAANWGRANGFYPIIDMFWQDVRAVCSAGKP</sequence>
<reference evidence="1 2" key="1">
    <citation type="submission" date="2023-05" db="EMBL/GenBank/DDBJ databases">
        <title>Pseudoalteromonas ardens sp. nov., Pseudoalteromonas obscura sp. nov., and Pseudoalteromonas umbrosa sp. nov., isolated from the coral Montipora capitata.</title>
        <authorList>
            <person name="Thomas E.M."/>
            <person name="Smith E.M."/>
            <person name="Papke E."/>
            <person name="Shlafstein M.D."/>
            <person name="Oline D.K."/>
            <person name="Videau P."/>
            <person name="Saw J.H."/>
            <person name="Strangman W.K."/>
            <person name="Ushijima B."/>
        </authorList>
    </citation>
    <scope>NUCLEOTIDE SEQUENCE [LARGE SCALE GENOMIC DNA]</scope>
    <source>
        <strain evidence="1 2">P94</strain>
    </source>
</reference>
<gene>
    <name evidence="1" type="ORF">QNM18_03460</name>
</gene>
<evidence type="ECO:0000313" key="2">
    <source>
        <dbReference type="Proteomes" id="UP001231915"/>
    </source>
</evidence>
<comment type="caution">
    <text evidence="1">The sequence shown here is derived from an EMBL/GenBank/DDBJ whole genome shotgun (WGS) entry which is preliminary data.</text>
</comment>
<proteinExistence type="predicted"/>